<protein>
    <recommendedName>
        <fullName evidence="9">Multiple sugar ABC transporter substrate-binding protein</fullName>
    </recommendedName>
</protein>
<dbReference type="PANTHER" id="PTHR43649">
    <property type="entry name" value="ARABINOSE-BINDING PROTEIN-RELATED"/>
    <property type="match status" value="1"/>
</dbReference>
<sequence>MKKMKKVLACTMAAAMTASLAACGRSGNGETTAAAAAETKAEAAETKAEEAKPEASGEKVTVTFWDENAGDQRTEYYMDIIEKFEEENPDIHIEYLGLSSGDALSKYQTAIAAGETPDVGGLNNSWAATVIGQGHCVALDDMFSAWEGSKDMEEGYMETCHTYNKDGKLYMMPTSANFITLWTNDEMFAKAGVEAPKTWDEFFEVAEKLTNKDNGQYGYTIRGGSASPAVLIDFIYSYLGTNEVFDADGKTTINCDESVAFLEKYLGMYGKYTPESDITAGYKEISANFDSGVCAMFTHNLGSYGSHVTAFGGIEGFTANPLPTADNGKYVNYGGALTGLCMFDTCENQEAAWKWITFMCDHYANSYWNQSIGQLPTNTACYGDEWMSGMQHIQCAIETTSQDNCLTYTSPAYLPEWGNINSTYIEPGIQSVMSGDMTAKELLDMWAEHLNEAYANYMAN</sequence>
<dbReference type="Proteomes" id="UP000013085">
    <property type="component" value="Unassembled WGS sequence"/>
</dbReference>
<keyword evidence="5" id="KW-0449">Lipoprotein</keyword>
<organism evidence="7 8">
    <name type="scientific">[Clostridium] clostridioforme 90A8</name>
    <dbReference type="NCBI Taxonomy" id="999408"/>
    <lineage>
        <taxon>Bacteria</taxon>
        <taxon>Bacillati</taxon>
        <taxon>Bacillota</taxon>
        <taxon>Clostridia</taxon>
        <taxon>Lachnospirales</taxon>
        <taxon>Lachnospiraceae</taxon>
        <taxon>Enterocloster</taxon>
    </lineage>
</organism>
<feature type="chain" id="PRO_5039164027" description="Multiple sugar ABC transporter substrate-binding protein" evidence="6">
    <location>
        <begin position="22"/>
        <end position="460"/>
    </location>
</feature>
<evidence type="ECO:0008006" key="9">
    <source>
        <dbReference type="Google" id="ProtNLM"/>
    </source>
</evidence>
<dbReference type="SUPFAM" id="SSF53850">
    <property type="entry name" value="Periplasmic binding protein-like II"/>
    <property type="match status" value="1"/>
</dbReference>
<gene>
    <name evidence="7" type="ORF">HMPREF1090_00156</name>
</gene>
<name>A0A0E2HH46_9FIRM</name>
<dbReference type="PATRIC" id="fig|999408.3.peg.171"/>
<evidence type="ECO:0000313" key="7">
    <source>
        <dbReference type="EMBL" id="ENZ20227.1"/>
    </source>
</evidence>
<keyword evidence="1" id="KW-1003">Cell membrane</keyword>
<evidence type="ECO:0000256" key="2">
    <source>
        <dbReference type="ARBA" id="ARBA00022729"/>
    </source>
</evidence>
<dbReference type="PROSITE" id="PS51257">
    <property type="entry name" value="PROKAR_LIPOPROTEIN"/>
    <property type="match status" value="1"/>
</dbReference>
<reference evidence="7 8" key="1">
    <citation type="submission" date="2013-01" db="EMBL/GenBank/DDBJ databases">
        <title>The Genome Sequence of Clostridium clostridioforme 90A8.</title>
        <authorList>
            <consortium name="The Broad Institute Genome Sequencing Platform"/>
            <person name="Earl A."/>
            <person name="Ward D."/>
            <person name="Feldgarden M."/>
            <person name="Gevers D."/>
            <person name="Courvalin P."/>
            <person name="Lambert T."/>
            <person name="Walker B."/>
            <person name="Young S.K."/>
            <person name="Zeng Q."/>
            <person name="Gargeya S."/>
            <person name="Fitzgerald M."/>
            <person name="Haas B."/>
            <person name="Abouelleil A."/>
            <person name="Alvarado L."/>
            <person name="Arachchi H.M."/>
            <person name="Berlin A.M."/>
            <person name="Chapman S.B."/>
            <person name="Dewar J."/>
            <person name="Goldberg J."/>
            <person name="Griggs A."/>
            <person name="Gujja S."/>
            <person name="Hansen M."/>
            <person name="Howarth C."/>
            <person name="Imamovic A."/>
            <person name="Larimer J."/>
            <person name="McCowan C."/>
            <person name="Murphy C."/>
            <person name="Neiman D."/>
            <person name="Pearson M."/>
            <person name="Priest M."/>
            <person name="Roberts A."/>
            <person name="Saif S."/>
            <person name="Shea T."/>
            <person name="Sisk P."/>
            <person name="Sykes S."/>
            <person name="Wortman J."/>
            <person name="Nusbaum C."/>
            <person name="Birren B."/>
        </authorList>
    </citation>
    <scope>NUCLEOTIDE SEQUENCE [LARGE SCALE GENOMIC DNA]</scope>
    <source>
        <strain evidence="7 8">90A8</strain>
    </source>
</reference>
<dbReference type="CDD" id="cd13585">
    <property type="entry name" value="PBP2_TMBP_like"/>
    <property type="match status" value="1"/>
</dbReference>
<dbReference type="PANTHER" id="PTHR43649:SF33">
    <property type="entry name" value="POLYGALACTURONAN_RHAMNOGALACTURONAN-BINDING PROTEIN YTCQ"/>
    <property type="match status" value="1"/>
</dbReference>
<dbReference type="InterPro" id="IPR050490">
    <property type="entry name" value="Bact_solute-bd_prot1"/>
</dbReference>
<evidence type="ECO:0000256" key="1">
    <source>
        <dbReference type="ARBA" id="ARBA00022475"/>
    </source>
</evidence>
<dbReference type="AlphaFoldDB" id="A0A0E2HH46"/>
<keyword evidence="3" id="KW-0472">Membrane</keyword>
<proteinExistence type="predicted"/>
<dbReference type="HOGENOM" id="CLU_031285_10_1_9"/>
<evidence type="ECO:0000256" key="3">
    <source>
        <dbReference type="ARBA" id="ARBA00023136"/>
    </source>
</evidence>
<accession>A0A0E2HH46</accession>
<dbReference type="Gene3D" id="3.40.190.10">
    <property type="entry name" value="Periplasmic binding protein-like II"/>
    <property type="match status" value="1"/>
</dbReference>
<evidence type="ECO:0000313" key="8">
    <source>
        <dbReference type="Proteomes" id="UP000013085"/>
    </source>
</evidence>
<dbReference type="InterPro" id="IPR006059">
    <property type="entry name" value="SBP"/>
</dbReference>
<keyword evidence="2 6" id="KW-0732">Signal</keyword>
<keyword evidence="4" id="KW-0564">Palmitate</keyword>
<evidence type="ECO:0000256" key="5">
    <source>
        <dbReference type="ARBA" id="ARBA00023288"/>
    </source>
</evidence>
<evidence type="ECO:0000256" key="6">
    <source>
        <dbReference type="SAM" id="SignalP"/>
    </source>
</evidence>
<dbReference type="Pfam" id="PF01547">
    <property type="entry name" value="SBP_bac_1"/>
    <property type="match status" value="1"/>
</dbReference>
<dbReference type="RefSeq" id="WP_002593190.1">
    <property type="nucleotide sequence ID" value="NZ_KB850976.1"/>
</dbReference>
<feature type="signal peptide" evidence="6">
    <location>
        <begin position="1"/>
        <end position="21"/>
    </location>
</feature>
<evidence type="ECO:0000256" key="4">
    <source>
        <dbReference type="ARBA" id="ARBA00023139"/>
    </source>
</evidence>
<dbReference type="EMBL" id="AGYR01000001">
    <property type="protein sequence ID" value="ENZ20227.1"/>
    <property type="molecule type" value="Genomic_DNA"/>
</dbReference>
<comment type="caution">
    <text evidence="7">The sequence shown here is derived from an EMBL/GenBank/DDBJ whole genome shotgun (WGS) entry which is preliminary data.</text>
</comment>